<dbReference type="NCBIfam" id="NF003592">
    <property type="entry name" value="PRK05254.1-5"/>
    <property type="match status" value="1"/>
</dbReference>
<comment type="catalytic activity">
    <reaction evidence="7 9">
        <text>Hydrolyzes single-stranded DNA or mismatched double-stranded DNA and polynucleotides, releasing free uracil.</text>
        <dbReference type="EC" id="3.2.2.27"/>
    </reaction>
</comment>
<accession>A0A4Y2BJJ5</accession>
<comment type="caution">
    <text evidence="11">The sequence shown here is derived from an EMBL/GenBank/DDBJ whole genome shotgun (WGS) entry which is preliminary data.</text>
</comment>
<dbReference type="NCBIfam" id="NF003591">
    <property type="entry name" value="PRK05254.1-4"/>
    <property type="match status" value="1"/>
</dbReference>
<evidence type="ECO:0000256" key="5">
    <source>
        <dbReference type="ARBA" id="ARBA00023204"/>
    </source>
</evidence>
<evidence type="ECO:0000259" key="10">
    <source>
        <dbReference type="SMART" id="SM00986"/>
    </source>
</evidence>
<dbReference type="OrthoDB" id="10031947at2759"/>
<evidence type="ECO:0000256" key="3">
    <source>
        <dbReference type="ARBA" id="ARBA00022801"/>
    </source>
</evidence>
<keyword evidence="5 7" id="KW-0234">DNA repair</keyword>
<feature type="domain" description="Uracil-DNA glycosylase-like" evidence="10">
    <location>
        <begin position="158"/>
        <end position="319"/>
    </location>
</feature>
<dbReference type="InterPro" id="IPR018085">
    <property type="entry name" value="Ura-DNA_Glyclase_AS"/>
</dbReference>
<dbReference type="SMART" id="SM00987">
    <property type="entry name" value="UreE_C"/>
    <property type="match status" value="1"/>
</dbReference>
<evidence type="ECO:0000256" key="7">
    <source>
        <dbReference type="HAMAP-Rule" id="MF_03166"/>
    </source>
</evidence>
<keyword evidence="3 7" id="KW-0378">Hydrolase</keyword>
<comment type="function">
    <text evidence="7 9">Excises uracil residues from the DNA which can arise as a result of misincorporation of dUMP residues by DNA polymerase or due to deamination of cytosine.</text>
</comment>
<dbReference type="NCBIfam" id="NF003588">
    <property type="entry name" value="PRK05254.1-1"/>
    <property type="match status" value="1"/>
</dbReference>
<dbReference type="GO" id="GO:0005634">
    <property type="term" value="C:nucleus"/>
    <property type="evidence" value="ECO:0007669"/>
    <property type="project" value="UniProtKB-SubCell"/>
</dbReference>
<dbReference type="CDD" id="cd10027">
    <property type="entry name" value="UDG-F1-like"/>
    <property type="match status" value="1"/>
</dbReference>
<dbReference type="FunFam" id="3.40.470.10:FF:000007">
    <property type="entry name" value="Uracil-DNA glycosylase"/>
    <property type="match status" value="1"/>
</dbReference>
<dbReference type="Proteomes" id="UP000499080">
    <property type="component" value="Unassembled WGS sequence"/>
</dbReference>
<dbReference type="GO" id="GO:0097510">
    <property type="term" value="P:base-excision repair, AP site formation via deaminated base removal"/>
    <property type="evidence" value="ECO:0007669"/>
    <property type="project" value="TreeGrafter"/>
</dbReference>
<evidence type="ECO:0000256" key="6">
    <source>
        <dbReference type="ARBA" id="ARBA00023242"/>
    </source>
</evidence>
<dbReference type="Gene3D" id="3.40.470.10">
    <property type="entry name" value="Uracil-DNA glycosylase-like domain"/>
    <property type="match status" value="1"/>
</dbReference>
<dbReference type="HAMAP" id="MF_00148">
    <property type="entry name" value="UDG"/>
    <property type="match status" value="1"/>
</dbReference>
<dbReference type="PANTHER" id="PTHR11264:SF0">
    <property type="entry name" value="URACIL-DNA GLYCOSYLASE"/>
    <property type="match status" value="1"/>
</dbReference>
<evidence type="ECO:0000313" key="11">
    <source>
        <dbReference type="EMBL" id="GBL91917.1"/>
    </source>
</evidence>
<keyword evidence="6 7" id="KW-0539">Nucleus</keyword>
<evidence type="ECO:0000256" key="2">
    <source>
        <dbReference type="ARBA" id="ARBA00022763"/>
    </source>
</evidence>
<sequence length="333" mass="37873">MWCLGDYNNEYNMYNTTQIRIGKPRMERNHSGGIFMLRSVLVKKALYANMSQRPISSFFTSSSSRKRKHDEIVDQNKSDGCENVENSEPNNLANERAAIIELAKKKPALCGNIGLTWFKALEKEFSKDYFEELGRFLLKERSSYTIYPPEKDVYSWTNAVKIQNIKVVILGQDPYHGPNQAHGLAFSVRKGIATPKSLVNIYNELSKDIPGFKTPSHGYLYGWATQGVLLLNACLTVKAHCANSHQNKGWENLTDAVIKWINNNLSHVVFLLWGGNAQRKSELINKKNHLILTAAHPSPLSAHRGFFGCGHFSKTNEYLQKHNKKPIDWTYLP</sequence>
<dbReference type="AlphaFoldDB" id="A0A4Y2BJJ5"/>
<keyword evidence="4 7" id="KW-0496">Mitochondrion</keyword>
<evidence type="ECO:0000313" key="12">
    <source>
        <dbReference type="Proteomes" id="UP000499080"/>
    </source>
</evidence>
<dbReference type="GO" id="GO:0005739">
    <property type="term" value="C:mitochondrion"/>
    <property type="evidence" value="ECO:0007669"/>
    <property type="project" value="UniProtKB-SubCell"/>
</dbReference>
<dbReference type="PANTHER" id="PTHR11264">
    <property type="entry name" value="URACIL-DNA GLYCOSYLASE"/>
    <property type="match status" value="1"/>
</dbReference>
<evidence type="ECO:0000256" key="4">
    <source>
        <dbReference type="ARBA" id="ARBA00023128"/>
    </source>
</evidence>
<keyword evidence="2 7" id="KW-0227">DNA damage</keyword>
<dbReference type="SMART" id="SM00986">
    <property type="entry name" value="UDG"/>
    <property type="match status" value="1"/>
</dbReference>
<gene>
    <name evidence="11" type="primary">UNG_1</name>
    <name evidence="11" type="ORF">AVEN_172819_2</name>
</gene>
<dbReference type="PROSITE" id="PS00130">
    <property type="entry name" value="U_DNA_GLYCOSYLASE"/>
    <property type="match status" value="1"/>
</dbReference>
<protein>
    <recommendedName>
        <fullName evidence="7 9">Uracil-DNA glycosylase</fullName>
        <shortName evidence="7">UDG</shortName>
        <ecNumber evidence="7 9">3.2.2.27</ecNumber>
    </recommendedName>
</protein>
<name>A0A4Y2BJJ5_ARAVE</name>
<dbReference type="SUPFAM" id="SSF52141">
    <property type="entry name" value="Uracil-DNA glycosylase-like"/>
    <property type="match status" value="1"/>
</dbReference>
<evidence type="ECO:0000256" key="8">
    <source>
        <dbReference type="PROSITE-ProRule" id="PRU10072"/>
    </source>
</evidence>
<comment type="subcellular location">
    <subcellularLocation>
        <location evidence="7">Mitochondrion</location>
    </subcellularLocation>
    <subcellularLocation>
        <location evidence="7">Nucleus</location>
    </subcellularLocation>
</comment>
<dbReference type="GO" id="GO:0004844">
    <property type="term" value="F:uracil DNA N-glycosylase activity"/>
    <property type="evidence" value="ECO:0007669"/>
    <property type="project" value="UniProtKB-UniRule"/>
</dbReference>
<dbReference type="EMBL" id="BGPR01000082">
    <property type="protein sequence ID" value="GBL91917.1"/>
    <property type="molecule type" value="Genomic_DNA"/>
</dbReference>
<dbReference type="InterPro" id="IPR002043">
    <property type="entry name" value="UDG_fam1"/>
</dbReference>
<dbReference type="NCBIfam" id="TIGR00628">
    <property type="entry name" value="ung"/>
    <property type="match status" value="1"/>
</dbReference>
<dbReference type="InterPro" id="IPR036895">
    <property type="entry name" value="Uracil-DNA_glycosylase-like_sf"/>
</dbReference>
<dbReference type="NCBIfam" id="NF003589">
    <property type="entry name" value="PRK05254.1-2"/>
    <property type="match status" value="1"/>
</dbReference>
<evidence type="ECO:0000256" key="9">
    <source>
        <dbReference type="RuleBase" id="RU003780"/>
    </source>
</evidence>
<proteinExistence type="inferred from homology"/>
<dbReference type="InterPro" id="IPR005122">
    <property type="entry name" value="Uracil-DNA_glycosylase-like"/>
</dbReference>
<dbReference type="Pfam" id="PF03167">
    <property type="entry name" value="UDG"/>
    <property type="match status" value="1"/>
</dbReference>
<organism evidence="11 12">
    <name type="scientific">Araneus ventricosus</name>
    <name type="common">Orbweaver spider</name>
    <name type="synonym">Epeira ventricosa</name>
    <dbReference type="NCBI Taxonomy" id="182803"/>
    <lineage>
        <taxon>Eukaryota</taxon>
        <taxon>Metazoa</taxon>
        <taxon>Ecdysozoa</taxon>
        <taxon>Arthropoda</taxon>
        <taxon>Chelicerata</taxon>
        <taxon>Arachnida</taxon>
        <taxon>Araneae</taxon>
        <taxon>Araneomorphae</taxon>
        <taxon>Entelegynae</taxon>
        <taxon>Araneoidea</taxon>
        <taxon>Araneidae</taxon>
        <taxon>Araneus</taxon>
    </lineage>
</organism>
<reference evidence="11 12" key="1">
    <citation type="journal article" date="2019" name="Sci. Rep.">
        <title>Orb-weaving spider Araneus ventricosus genome elucidates the spidroin gene catalogue.</title>
        <authorList>
            <person name="Kono N."/>
            <person name="Nakamura H."/>
            <person name="Ohtoshi R."/>
            <person name="Moran D.A.P."/>
            <person name="Shinohara A."/>
            <person name="Yoshida Y."/>
            <person name="Fujiwara M."/>
            <person name="Mori M."/>
            <person name="Tomita M."/>
            <person name="Arakawa K."/>
        </authorList>
    </citation>
    <scope>NUCLEOTIDE SEQUENCE [LARGE SCALE GENOMIC DNA]</scope>
</reference>
<feature type="active site" description="Proton acceptor" evidence="7 8">
    <location>
        <position position="173"/>
    </location>
</feature>
<keyword evidence="12" id="KW-1185">Reference proteome</keyword>
<comment type="similarity">
    <text evidence="1 7 9">Belongs to the uracil-DNA glycosylase (UDG) superfamily. UNG family.</text>
</comment>
<evidence type="ECO:0000256" key="1">
    <source>
        <dbReference type="ARBA" id="ARBA00008184"/>
    </source>
</evidence>
<dbReference type="EC" id="3.2.2.27" evidence="7 9"/>